<dbReference type="AlphaFoldDB" id="V4HE02"/>
<dbReference type="Gene3D" id="1.10.10.10">
    <property type="entry name" value="Winged helix-like DNA-binding domain superfamily/Winged helix DNA-binding domain"/>
    <property type="match status" value="1"/>
</dbReference>
<feature type="region of interest" description="Disordered" evidence="1">
    <location>
        <begin position="251"/>
        <end position="279"/>
    </location>
</feature>
<dbReference type="Pfam" id="PF08350">
    <property type="entry name" value="FilR1_middle"/>
    <property type="match status" value="1"/>
</dbReference>
<name>V4HE02_9EURY</name>
<accession>V4HE02</accession>
<comment type="caution">
    <text evidence="4">The sequence shown here is derived from an EMBL/GenBank/DDBJ whole genome shotgun (WGS) entry which is preliminary data.</text>
</comment>
<sequence length="279" mass="30702">MSTDDTATALFETALRRSSFLDCLDEEPTDKRTLVAELDCSRSTVNRGVRELEAAELVEYDDGGYRTTPLGRRIVEGFAELAADAAVWTELEPFLRWVPEEELGFDLTLLDDAEVVVPDPGDPYGVINRHVGRLREMDEGRFLLPFTGLHAAETVHERVVDHGADCEVVVAPSVARTFRDDEYAPVVAEMADAGGFRVFRASEALPLSLGVVDDRVQFIAAEGQEPRALVETERREVREWAEETFEACKREAEPVTFPSASGATSGDHLSPSSAGSDVR</sequence>
<gene>
    <name evidence="4" type="ORF">K933_06388</name>
</gene>
<dbReference type="InterPro" id="IPR036388">
    <property type="entry name" value="WH-like_DNA-bd_sf"/>
</dbReference>
<dbReference type="RefSeq" id="WP_023393865.1">
    <property type="nucleotide sequence ID" value="NZ_ASGZ01000021.1"/>
</dbReference>
<evidence type="ECO:0000259" key="3">
    <source>
        <dbReference type="Pfam" id="PF25213"/>
    </source>
</evidence>
<dbReference type="InterPro" id="IPR057527">
    <property type="entry name" value="HVO_A0261-like_N"/>
</dbReference>
<evidence type="ECO:0000313" key="4">
    <source>
        <dbReference type="EMBL" id="ESP88890.1"/>
    </source>
</evidence>
<proteinExistence type="predicted"/>
<feature type="compositionally biased region" description="Polar residues" evidence="1">
    <location>
        <begin position="270"/>
        <end position="279"/>
    </location>
</feature>
<dbReference type="Proteomes" id="UP000017840">
    <property type="component" value="Unassembled WGS sequence"/>
</dbReference>
<feature type="domain" description="Methanogenesis regulatory protein FilR1 middle" evidence="2">
    <location>
        <begin position="123"/>
        <end position="250"/>
    </location>
</feature>
<dbReference type="Pfam" id="PF25213">
    <property type="entry name" value="HVO_A0261_N"/>
    <property type="match status" value="1"/>
</dbReference>
<reference evidence="4 5" key="1">
    <citation type="journal article" date="2013" name="Genome Announc.">
        <title>Draft Genome Sequence of 'Candidatus Halobonum tyrrellensis' Strain G22, Isolated from the Hypersaline Waters of Lake Tyrrell, Australia.</title>
        <authorList>
            <person name="Ugalde J.A."/>
            <person name="Narasingarao P."/>
            <person name="Kuo S."/>
            <person name="Podell S."/>
            <person name="Allen E.E."/>
        </authorList>
    </citation>
    <scope>NUCLEOTIDE SEQUENCE [LARGE SCALE GENOMIC DNA]</scope>
    <source>
        <strain evidence="4 5">G22</strain>
    </source>
</reference>
<organism evidence="4 5">
    <name type="scientific">Candidatus Halobonum tyrrellensis G22</name>
    <dbReference type="NCBI Taxonomy" id="1324957"/>
    <lineage>
        <taxon>Archaea</taxon>
        <taxon>Methanobacteriati</taxon>
        <taxon>Methanobacteriota</taxon>
        <taxon>Stenosarchaea group</taxon>
        <taxon>Halobacteria</taxon>
        <taxon>Halobacteriales</taxon>
        <taxon>Haloferacaceae</taxon>
        <taxon>Candidatus Halobonum</taxon>
    </lineage>
</organism>
<dbReference type="EMBL" id="ASGZ01000021">
    <property type="protein sequence ID" value="ESP88890.1"/>
    <property type="molecule type" value="Genomic_DNA"/>
</dbReference>
<evidence type="ECO:0000313" key="5">
    <source>
        <dbReference type="Proteomes" id="UP000017840"/>
    </source>
</evidence>
<dbReference type="InterPro" id="IPR036390">
    <property type="entry name" value="WH_DNA-bd_sf"/>
</dbReference>
<evidence type="ECO:0000259" key="2">
    <source>
        <dbReference type="Pfam" id="PF08350"/>
    </source>
</evidence>
<protein>
    <submittedName>
        <fullName evidence="4">Uncharacterized protein</fullName>
    </submittedName>
</protein>
<feature type="domain" description="HVO-A0261-like N-terminal" evidence="3">
    <location>
        <begin position="14"/>
        <end position="83"/>
    </location>
</feature>
<dbReference type="eggNOG" id="arCOG02808">
    <property type="taxonomic scope" value="Archaea"/>
</dbReference>
<dbReference type="SUPFAM" id="SSF46785">
    <property type="entry name" value="Winged helix' DNA-binding domain"/>
    <property type="match status" value="1"/>
</dbReference>
<evidence type="ECO:0000256" key="1">
    <source>
        <dbReference type="SAM" id="MobiDB-lite"/>
    </source>
</evidence>
<dbReference type="OrthoDB" id="330490at2157"/>
<keyword evidence="5" id="KW-1185">Reference proteome</keyword>
<dbReference type="InterPro" id="IPR013561">
    <property type="entry name" value="FilR1_middle_dom"/>
</dbReference>